<reference evidence="4" key="1">
    <citation type="submission" date="2022-04" db="EMBL/GenBank/DDBJ databases">
        <authorList>
            <person name="Xu L."/>
            <person name="Lv Z."/>
        </authorList>
    </citation>
    <scope>NUCLEOTIDE SEQUENCE</scope>
    <source>
        <strain evidence="4">LV_2022a</strain>
    </source>
</reference>
<gene>
    <name evidence="4" type="ORF">MN116_004832</name>
</gene>
<protein>
    <recommendedName>
        <fullName evidence="3">Ubiquitin-activating enzyme SCCH domain-containing protein</fullName>
    </recommendedName>
</protein>
<comment type="similarity">
    <text evidence="2">Belongs to the ubiquitin-activating E1 family.</text>
</comment>
<name>A0AAE2D4U5_SCHME</name>
<evidence type="ECO:0000256" key="2">
    <source>
        <dbReference type="ARBA" id="ARBA00005673"/>
    </source>
</evidence>
<accession>A0AAE2D4U5</accession>
<sequence length="80" mass="9293">MKSFLQDPPGFLERTFSNQGNQPLETLETLETNLLDKRPSNFEDCVIWARLLWQDLYSNTLTQLLSNFPRDHVTSTGSEF</sequence>
<dbReference type="InterPro" id="IPR042063">
    <property type="entry name" value="Ubi_acti_E1_SCCH"/>
</dbReference>
<dbReference type="Gene3D" id="1.10.10.2660">
    <property type="entry name" value="Ubiquitin-activating enzyme E1, SCCH domain"/>
    <property type="match status" value="1"/>
</dbReference>
<dbReference type="GO" id="GO:0008641">
    <property type="term" value="F:ubiquitin-like modifier activating enzyme activity"/>
    <property type="evidence" value="ECO:0007669"/>
    <property type="project" value="InterPro"/>
</dbReference>
<dbReference type="Proteomes" id="UP001292079">
    <property type="component" value="Unassembled WGS sequence"/>
</dbReference>
<dbReference type="EMBL" id="JALJAT010000003">
    <property type="protein sequence ID" value="KAK4471401.1"/>
    <property type="molecule type" value="Genomic_DNA"/>
</dbReference>
<organism evidence="4 5">
    <name type="scientific">Schistosoma mekongi</name>
    <name type="common">Parasitic worm</name>
    <dbReference type="NCBI Taxonomy" id="38744"/>
    <lineage>
        <taxon>Eukaryota</taxon>
        <taxon>Metazoa</taxon>
        <taxon>Spiralia</taxon>
        <taxon>Lophotrochozoa</taxon>
        <taxon>Platyhelminthes</taxon>
        <taxon>Trematoda</taxon>
        <taxon>Digenea</taxon>
        <taxon>Strigeidida</taxon>
        <taxon>Schistosomatoidea</taxon>
        <taxon>Schistosomatidae</taxon>
        <taxon>Schistosoma</taxon>
    </lineage>
</organism>
<dbReference type="InterPro" id="IPR019572">
    <property type="entry name" value="UBA_E1_SCCH"/>
</dbReference>
<dbReference type="SUPFAM" id="SSF69572">
    <property type="entry name" value="Activating enzymes of the ubiquitin-like proteins"/>
    <property type="match status" value="1"/>
</dbReference>
<comment type="pathway">
    <text evidence="1">Protein modification; protein ubiquitination.</text>
</comment>
<feature type="domain" description="Ubiquitin-activating enzyme SCCH" evidence="3">
    <location>
        <begin position="2"/>
        <end position="80"/>
    </location>
</feature>
<evidence type="ECO:0000256" key="1">
    <source>
        <dbReference type="ARBA" id="ARBA00004906"/>
    </source>
</evidence>
<dbReference type="AlphaFoldDB" id="A0AAE2D4U5"/>
<comment type="caution">
    <text evidence="4">The sequence shown here is derived from an EMBL/GenBank/DDBJ whole genome shotgun (WGS) entry which is preliminary data.</text>
</comment>
<evidence type="ECO:0000313" key="5">
    <source>
        <dbReference type="Proteomes" id="UP001292079"/>
    </source>
</evidence>
<dbReference type="Pfam" id="PF10585">
    <property type="entry name" value="UBA_E1_SCCH"/>
    <property type="match status" value="1"/>
</dbReference>
<reference evidence="4" key="2">
    <citation type="journal article" date="2023" name="Infect Dis Poverty">
        <title>Chromosome-scale genome of the human blood fluke Schistosoma mekongi and its implications for public health.</title>
        <authorList>
            <person name="Zhou M."/>
            <person name="Xu L."/>
            <person name="Xu D."/>
            <person name="Chen W."/>
            <person name="Khan J."/>
            <person name="Hu Y."/>
            <person name="Huang H."/>
            <person name="Wei H."/>
            <person name="Zhang Y."/>
            <person name="Chusongsang P."/>
            <person name="Tanasarnprasert K."/>
            <person name="Hu X."/>
            <person name="Limpanont Y."/>
            <person name="Lv Z."/>
        </authorList>
    </citation>
    <scope>NUCLEOTIDE SEQUENCE</scope>
    <source>
        <strain evidence="4">LV_2022a</strain>
    </source>
</reference>
<proteinExistence type="inferred from homology"/>
<evidence type="ECO:0000313" key="4">
    <source>
        <dbReference type="EMBL" id="KAK4471401.1"/>
    </source>
</evidence>
<keyword evidence="5" id="KW-1185">Reference proteome</keyword>
<dbReference type="InterPro" id="IPR035985">
    <property type="entry name" value="Ubiquitin-activating_enz"/>
</dbReference>
<evidence type="ECO:0000259" key="3">
    <source>
        <dbReference type="Pfam" id="PF10585"/>
    </source>
</evidence>